<name>A0A8T1GW08_9STRA</name>
<evidence type="ECO:0000256" key="1">
    <source>
        <dbReference type="SAM" id="MobiDB-lite"/>
    </source>
</evidence>
<protein>
    <submittedName>
        <fullName evidence="3">Uncharacterized protein</fullName>
    </submittedName>
</protein>
<dbReference type="EMBL" id="RCML01002251">
    <property type="protein sequence ID" value="KAG2958463.1"/>
    <property type="molecule type" value="Genomic_DNA"/>
</dbReference>
<sequence length="209" mass="21815">MVPYHYPVELLKRAATDLEAQLEYEGEVEREVHAAEAGEAPQAQAAAVQAVTTTKVRGRDVTKPATTSWNMSCNPAERDSSDASLPTAPAAGCQSTSMTSAGYDPEAGVGRQSEGVVQLGPHAELEVGQPNCSHGRKDRCRTVNSRHPNEQLRDFCDASVAGATVAAGWMDETAMSVQGQLLGGPAGAEAGEIECSVENFTNGAQVGAS</sequence>
<gene>
    <name evidence="2" type="ORF">PC118_g23519</name>
    <name evidence="3" type="ORF">PC129_g23147</name>
</gene>
<feature type="region of interest" description="Disordered" evidence="1">
    <location>
        <begin position="66"/>
        <end position="112"/>
    </location>
</feature>
<reference evidence="3" key="1">
    <citation type="submission" date="2018-05" db="EMBL/GenBank/DDBJ databases">
        <title>Effector identification in a new, highly contiguous assembly of the strawberry crown rot pathogen Phytophthora cactorum.</title>
        <authorList>
            <person name="Armitage A.D."/>
            <person name="Nellist C.F."/>
            <person name="Bates H."/>
            <person name="Vickerstaff R.J."/>
            <person name="Harrison R.J."/>
        </authorList>
    </citation>
    <scope>NUCLEOTIDE SEQUENCE</scope>
    <source>
        <strain evidence="2">P415</strain>
        <strain evidence="3">P421</strain>
    </source>
</reference>
<evidence type="ECO:0000313" key="2">
    <source>
        <dbReference type="EMBL" id="KAG2958463.1"/>
    </source>
</evidence>
<dbReference type="AlphaFoldDB" id="A0A8T1GW08"/>
<accession>A0A8T1GW08</accession>
<evidence type="ECO:0000313" key="4">
    <source>
        <dbReference type="Proteomes" id="UP000760860"/>
    </source>
</evidence>
<evidence type="ECO:0000313" key="3">
    <source>
        <dbReference type="EMBL" id="KAG3202832.1"/>
    </source>
</evidence>
<proteinExistence type="predicted"/>
<comment type="caution">
    <text evidence="3">The sequence shown here is derived from an EMBL/GenBank/DDBJ whole genome shotgun (WGS) entry which is preliminary data.</text>
</comment>
<dbReference type="Proteomes" id="UP000697107">
    <property type="component" value="Unassembled WGS sequence"/>
</dbReference>
<organism evidence="3 4">
    <name type="scientific">Phytophthora cactorum</name>
    <dbReference type="NCBI Taxonomy" id="29920"/>
    <lineage>
        <taxon>Eukaryota</taxon>
        <taxon>Sar</taxon>
        <taxon>Stramenopiles</taxon>
        <taxon>Oomycota</taxon>
        <taxon>Peronosporomycetes</taxon>
        <taxon>Peronosporales</taxon>
        <taxon>Peronosporaceae</taxon>
        <taxon>Phytophthora</taxon>
    </lineage>
</organism>
<dbReference type="Proteomes" id="UP000760860">
    <property type="component" value="Unassembled WGS sequence"/>
</dbReference>
<dbReference type="EMBL" id="RCMV01002455">
    <property type="protein sequence ID" value="KAG3202832.1"/>
    <property type="molecule type" value="Genomic_DNA"/>
</dbReference>